<dbReference type="Proteomes" id="UP001610100">
    <property type="component" value="Unassembled WGS sequence"/>
</dbReference>
<accession>A0ABW7MXA4</accession>
<reference evidence="1 2" key="1">
    <citation type="submission" date="2024-02" db="EMBL/GenBank/DDBJ databases">
        <title>A Gaetbulibacter species isolated from tidal flats and genomic insights of their niches.</title>
        <authorList>
            <person name="Ye Y."/>
        </authorList>
    </citation>
    <scope>NUCLEOTIDE SEQUENCE [LARGE SCALE GENOMIC DNA]</scope>
    <source>
        <strain evidence="1 2">KYW382</strain>
    </source>
</reference>
<evidence type="ECO:0000313" key="2">
    <source>
        <dbReference type="Proteomes" id="UP001610100"/>
    </source>
</evidence>
<dbReference type="EMBL" id="JBAWKB010000001">
    <property type="protein sequence ID" value="MFH6771460.1"/>
    <property type="molecule type" value="Genomic_DNA"/>
</dbReference>
<name>A0ABW7MXA4_9FLAO</name>
<comment type="caution">
    <text evidence="1">The sequence shown here is derived from an EMBL/GenBank/DDBJ whole genome shotgun (WGS) entry which is preliminary data.</text>
</comment>
<keyword evidence="2" id="KW-1185">Reference proteome</keyword>
<sequence>MKKQIPHIITFFVMTLYMSAQECEYREYFRIIDSAKKEYSKHNFKKANEIFKIAFSKTNFPLGHDLSFALISAVEAKDDHWAGTIAEYLAKGGTPLRYFGKYKKEKWYKKFSSNFQKYATFYRDKLNPVLKDKWLALIEKDREFNSKYHEWRVGEAELTIQELTHGANEILEEFKTLTEAYGFPNERIIGYHYVQRKNAIERFPIEGLIVHIYQRGVLIFENEIPKIVCNGGLHPQWIETLKKIRGFGDSTGIEQEMKARYEKFRGTE</sequence>
<protein>
    <submittedName>
        <fullName evidence="1">Uncharacterized protein</fullName>
    </submittedName>
</protein>
<proteinExistence type="predicted"/>
<dbReference type="RefSeq" id="WP_344740514.1">
    <property type="nucleotide sequence ID" value="NZ_BAABAY010000001.1"/>
</dbReference>
<gene>
    <name evidence="1" type="ORF">V8G58_05885</name>
</gene>
<evidence type="ECO:0000313" key="1">
    <source>
        <dbReference type="EMBL" id="MFH6771460.1"/>
    </source>
</evidence>
<organism evidence="1 2">
    <name type="scientific">Gaetbulibacter aestuarii</name>
    <dbReference type="NCBI Taxonomy" id="1502358"/>
    <lineage>
        <taxon>Bacteria</taxon>
        <taxon>Pseudomonadati</taxon>
        <taxon>Bacteroidota</taxon>
        <taxon>Flavobacteriia</taxon>
        <taxon>Flavobacteriales</taxon>
        <taxon>Flavobacteriaceae</taxon>
        <taxon>Gaetbulibacter</taxon>
    </lineage>
</organism>